<keyword evidence="3" id="KW-1185">Reference proteome</keyword>
<evidence type="ECO:0000313" key="3">
    <source>
        <dbReference type="Proteomes" id="UP001523369"/>
    </source>
</evidence>
<comment type="caution">
    <text evidence="2">The sequence shown here is derived from an EMBL/GenBank/DDBJ whole genome shotgun (WGS) entry which is preliminary data.</text>
</comment>
<name>A0ABT1DYE4_9ACTN</name>
<dbReference type="EMBL" id="JAMYJR010000040">
    <property type="protein sequence ID" value="MCO8275904.1"/>
    <property type="molecule type" value="Genomic_DNA"/>
</dbReference>
<dbReference type="Pfam" id="PF06897">
    <property type="entry name" value="DUF1269"/>
    <property type="match status" value="1"/>
</dbReference>
<proteinExistence type="predicted"/>
<gene>
    <name evidence="2" type="ORF">M1L60_35530</name>
</gene>
<evidence type="ECO:0000256" key="1">
    <source>
        <dbReference type="SAM" id="Phobius"/>
    </source>
</evidence>
<keyword evidence="1" id="KW-0472">Membrane</keyword>
<evidence type="ECO:0000313" key="2">
    <source>
        <dbReference type="EMBL" id="MCO8275904.1"/>
    </source>
</evidence>
<feature type="transmembrane region" description="Helical" evidence="1">
    <location>
        <begin position="64"/>
        <end position="94"/>
    </location>
</feature>
<dbReference type="RefSeq" id="WP_253241938.1">
    <property type="nucleotide sequence ID" value="NZ_JAMYJR010000040.1"/>
</dbReference>
<dbReference type="Proteomes" id="UP001523369">
    <property type="component" value="Unassembled WGS sequence"/>
</dbReference>
<protein>
    <submittedName>
        <fullName evidence="2">DUF1269 domain-containing protein</fullName>
    </submittedName>
</protein>
<sequence length="164" mass="17105">MSTLVAIGYPDEATATAAADEVHRLSRDLIIQPDAVAVITRDAEGKYHVNTNHNPVGGGASWGLFWGLLFGVLFFVPVLGMAVGAGLGALMGLVTKSGIDKTFQDQVRGMLKPGSSALFLVVEKVTPDKAVESLSRFGGTVLKSSLSKEAEAELQTALHGAGQP</sequence>
<keyword evidence="1" id="KW-0812">Transmembrane</keyword>
<keyword evidence="1" id="KW-1133">Transmembrane helix</keyword>
<accession>A0ABT1DYE4</accession>
<organism evidence="2 3">
    <name type="scientific">Paractinoplanes aksuensis</name>
    <dbReference type="NCBI Taxonomy" id="2939490"/>
    <lineage>
        <taxon>Bacteria</taxon>
        <taxon>Bacillati</taxon>
        <taxon>Actinomycetota</taxon>
        <taxon>Actinomycetes</taxon>
        <taxon>Micromonosporales</taxon>
        <taxon>Micromonosporaceae</taxon>
        <taxon>Paractinoplanes</taxon>
    </lineage>
</organism>
<reference evidence="2 3" key="1">
    <citation type="submission" date="2022-06" db="EMBL/GenBank/DDBJ databases">
        <title>New Species of the Genus Actinoplanes, ActinopZanes ferrugineus.</title>
        <authorList>
            <person name="Ding P."/>
        </authorList>
    </citation>
    <scope>NUCLEOTIDE SEQUENCE [LARGE SCALE GENOMIC DNA]</scope>
    <source>
        <strain evidence="2 3">TRM88003</strain>
    </source>
</reference>
<dbReference type="InterPro" id="IPR009200">
    <property type="entry name" value="DUF1269_membrane"/>
</dbReference>